<dbReference type="Proteomes" id="UP000054454">
    <property type="component" value="Unassembled WGS sequence"/>
</dbReference>
<comment type="caution">
    <text evidence="2">The sequence shown here is derived from an EMBL/GenBank/DDBJ whole genome shotgun (WGS) entry which is preliminary data.</text>
</comment>
<protein>
    <submittedName>
        <fullName evidence="2">Uncharacterized protein</fullName>
    </submittedName>
</protein>
<dbReference type="EMBL" id="LFVZ01000008">
    <property type="protein sequence ID" value="KTW28126.1"/>
    <property type="molecule type" value="Genomic_DNA"/>
</dbReference>
<evidence type="ECO:0000313" key="2">
    <source>
        <dbReference type="EMBL" id="KTW28126.1"/>
    </source>
</evidence>
<keyword evidence="3" id="KW-1185">Reference proteome</keyword>
<dbReference type="AlphaFoldDB" id="A0A0W4ZIE4"/>
<reference evidence="3" key="1">
    <citation type="journal article" date="2016" name="Nat. Commun.">
        <title>Genome analysis of three Pneumocystis species reveals adaptation mechanisms to life exclusively in mammalian hosts.</title>
        <authorList>
            <person name="Ma L."/>
            <person name="Chen Z."/>
            <person name="Huang D.W."/>
            <person name="Kutty G."/>
            <person name="Ishihara M."/>
            <person name="Wang H."/>
            <person name="Abouelleil A."/>
            <person name="Bishop L."/>
            <person name="Davey E."/>
            <person name="Deng R."/>
            <person name="Deng X."/>
            <person name="Fan L."/>
            <person name="Fantoni G."/>
            <person name="Fitzgerald M."/>
            <person name="Gogineni E."/>
            <person name="Goldberg J.M."/>
            <person name="Handley G."/>
            <person name="Hu X."/>
            <person name="Huber C."/>
            <person name="Jiao X."/>
            <person name="Jones K."/>
            <person name="Levin J.Z."/>
            <person name="Liu Y."/>
            <person name="Macdonald P."/>
            <person name="Melnikov A."/>
            <person name="Raley C."/>
            <person name="Sassi M."/>
            <person name="Sherman B.T."/>
            <person name="Song X."/>
            <person name="Sykes S."/>
            <person name="Tran B."/>
            <person name="Walsh L."/>
            <person name="Xia Y."/>
            <person name="Yang J."/>
            <person name="Young S."/>
            <person name="Zeng Q."/>
            <person name="Zheng X."/>
            <person name="Stephens R."/>
            <person name="Nusbaum C."/>
            <person name="Birren B.W."/>
            <person name="Azadi P."/>
            <person name="Lempicki R.A."/>
            <person name="Cuomo C.A."/>
            <person name="Kovacs J.A."/>
        </authorList>
    </citation>
    <scope>NUCLEOTIDE SEQUENCE [LARGE SCALE GENOMIC DNA]</scope>
    <source>
        <strain evidence="3">B80</strain>
    </source>
</reference>
<accession>A0A0W4ZIE4</accession>
<organism evidence="2 3">
    <name type="scientific">Pneumocystis carinii (strain B80)</name>
    <name type="common">Rat pneumocystis pneumonia agent</name>
    <name type="synonym">Pneumocystis carinii f. sp. carinii</name>
    <dbReference type="NCBI Taxonomy" id="1408658"/>
    <lineage>
        <taxon>Eukaryota</taxon>
        <taxon>Fungi</taxon>
        <taxon>Dikarya</taxon>
        <taxon>Ascomycota</taxon>
        <taxon>Taphrinomycotina</taxon>
        <taxon>Pneumocystomycetes</taxon>
        <taxon>Pneumocystaceae</taxon>
        <taxon>Pneumocystis</taxon>
    </lineage>
</organism>
<evidence type="ECO:0000313" key="3">
    <source>
        <dbReference type="Proteomes" id="UP000054454"/>
    </source>
</evidence>
<gene>
    <name evidence="2" type="ORF">T552_01985</name>
</gene>
<dbReference type="OrthoDB" id="5410356at2759"/>
<dbReference type="GeneID" id="28936748"/>
<name>A0A0W4ZIE4_PNEC8</name>
<proteinExistence type="predicted"/>
<dbReference type="RefSeq" id="XP_018225835.1">
    <property type="nucleotide sequence ID" value="XM_018370545.1"/>
</dbReference>
<feature type="coiled-coil region" evidence="1">
    <location>
        <begin position="53"/>
        <end position="137"/>
    </location>
</feature>
<keyword evidence="1" id="KW-0175">Coiled coil</keyword>
<dbReference type="VEuPathDB" id="FungiDB:T552_01985"/>
<sequence length="396" mass="45695">MINHKTIPLDFKAHNHNVYDDFYFSELSDEDNVSSENIQESLTSLTKKLKWQIANKDRDKEKLFTDYENLQKKYNSLLLSYESLQASSSRQLADLKAKLSSLTSEMNRNMDCLHEELEIKTLHLNELKQKLEKLKKANCIANENIKNLQMEFDQERSRWEEEKIKLTLSKNSLKRNEISQEFMLLHKYFENMKLKSLETKENSYVSAASSINIKNDDIIASSSSDNFFPGQSLAEELSLCFDKDKNLNSDTFVSIDFLDINNSSQSQLDKISLPLNQSILNLSSDDTVYFPTNINTSITSSTNLAQKKLSQLTLSTQTLPKKKTSILNMIQISTNDSFNLNNNHSFQPTNSKNYLLKNQRRSISTATYFSKFYDSKISPPLPIPIRRASLIFKKIH</sequence>
<evidence type="ECO:0000256" key="1">
    <source>
        <dbReference type="SAM" id="Coils"/>
    </source>
</evidence>